<feature type="compositionally biased region" description="Polar residues" evidence="1">
    <location>
        <begin position="432"/>
        <end position="444"/>
    </location>
</feature>
<feature type="compositionally biased region" description="Pro residues" evidence="1">
    <location>
        <begin position="674"/>
        <end position="684"/>
    </location>
</feature>
<feature type="compositionally biased region" description="Low complexity" evidence="1">
    <location>
        <begin position="360"/>
        <end position="418"/>
    </location>
</feature>
<dbReference type="OrthoDB" id="2536714at2759"/>
<evidence type="ECO:0000256" key="1">
    <source>
        <dbReference type="SAM" id="MobiDB-lite"/>
    </source>
</evidence>
<feature type="compositionally biased region" description="Low complexity" evidence="1">
    <location>
        <begin position="582"/>
        <end position="598"/>
    </location>
</feature>
<feature type="compositionally biased region" description="Pro residues" evidence="1">
    <location>
        <begin position="886"/>
        <end position="895"/>
    </location>
</feature>
<feature type="compositionally biased region" description="Low complexity" evidence="1">
    <location>
        <begin position="280"/>
        <end position="308"/>
    </location>
</feature>
<comment type="caution">
    <text evidence="2">The sequence shown here is derived from an EMBL/GenBank/DDBJ whole genome shotgun (WGS) entry which is preliminary data.</text>
</comment>
<name>A0A409VI72_9AGAR</name>
<dbReference type="EMBL" id="NHYE01005641">
    <property type="protein sequence ID" value="PPQ65984.1"/>
    <property type="molecule type" value="Genomic_DNA"/>
</dbReference>
<feature type="region of interest" description="Disordered" evidence="1">
    <location>
        <begin position="712"/>
        <end position="965"/>
    </location>
</feature>
<feature type="compositionally biased region" description="Low complexity" evidence="1">
    <location>
        <begin position="631"/>
        <end position="653"/>
    </location>
</feature>
<dbReference type="Proteomes" id="UP000284706">
    <property type="component" value="Unassembled WGS sequence"/>
</dbReference>
<feature type="region of interest" description="Disordered" evidence="1">
    <location>
        <begin position="1"/>
        <end position="144"/>
    </location>
</feature>
<evidence type="ECO:0000313" key="2">
    <source>
        <dbReference type="EMBL" id="PPQ65984.1"/>
    </source>
</evidence>
<feature type="compositionally biased region" description="Polar residues" evidence="1">
    <location>
        <begin position="486"/>
        <end position="498"/>
    </location>
</feature>
<proteinExistence type="predicted"/>
<feature type="compositionally biased region" description="Low complexity" evidence="1">
    <location>
        <begin position="454"/>
        <end position="473"/>
    </location>
</feature>
<feature type="region of interest" description="Disordered" evidence="1">
    <location>
        <begin position="575"/>
        <end position="685"/>
    </location>
</feature>
<feature type="compositionally biased region" description="Low complexity" evidence="1">
    <location>
        <begin position="167"/>
        <end position="195"/>
    </location>
</feature>
<feature type="compositionally biased region" description="Low complexity" evidence="1">
    <location>
        <begin position="129"/>
        <end position="140"/>
    </location>
</feature>
<reference evidence="2 3" key="1">
    <citation type="journal article" date="2018" name="Evol. Lett.">
        <title>Horizontal gene cluster transfer increased hallucinogenic mushroom diversity.</title>
        <authorList>
            <person name="Reynolds H.T."/>
            <person name="Vijayakumar V."/>
            <person name="Gluck-Thaler E."/>
            <person name="Korotkin H.B."/>
            <person name="Matheny P.B."/>
            <person name="Slot J.C."/>
        </authorList>
    </citation>
    <scope>NUCLEOTIDE SEQUENCE [LARGE SCALE GENOMIC DNA]</scope>
    <source>
        <strain evidence="2 3">SRW20</strain>
    </source>
</reference>
<feature type="compositionally biased region" description="Basic residues" evidence="1">
    <location>
        <begin position="419"/>
        <end position="429"/>
    </location>
</feature>
<accession>A0A409VI72</accession>
<feature type="compositionally biased region" description="Polar residues" evidence="1">
    <location>
        <begin position="808"/>
        <end position="822"/>
    </location>
</feature>
<sequence>MSMSNPSSGHQSGRDNPGRIQVSMNDGDKTSTPPASPPLPGLAQSSSNSSSSPPEPSTPPTNLHASRINRSRTRNRYPNDLGRVPLHRRGTSKTYEALEDLLKEAGYKETRIFTPETERTEGGRGGADGDSSGSKSAGAGEDSRLSVVKDGMDAVVGFFAGLLPSATSSKTSLVSSGSTLPSTSNGNGSTSESATAHPEPLTASPQEYSPPASPSPLSGSGAGMVGKRHPNAPASASASSRQAATFGAGRRSFDMTEPPTPTTATSSRSNLTSSVDSLHRAAAGDPTPRPATRTTRLASAAHSHAGHSQNHPVYHQGQGYHPQAYGYGPQGTGQSSRTDTIPRTPSYLSVDHHSMHRPSSRSSFSRPGSSQGQYRGQSQAQGHGPASGPTGSASGMPHLPPSSSHSQSHSGARSSHQQQSHHHQQHTQSHHTPLTQANLSQHQSFAHHPHHSQLLHPHSQLSIASPRPSRASAYLRHVASIPTIPSEPTSRPNSTPVNFFSSKLSFSSLTRRSGRVLNVSLNDKPADSEDEDGPPSVYYRSGTGEEEDEHERFTRRHSRAMPPSWLETVARAVLFGGGTVGGPTPSSSSRTPATQSRPATADRAASQNYSHAHLHLQHQAHQRVQMLRPTRSSLSQASRASQASRRSGRSQLSDSTSFTLGTATNTGAGSAFLVPPPPSLPLHPPALFARLERGRARGSESEVSKTRVICRSAPGSRSGSVVRGARGPSIGREDKKVINLNLSLNSSRSGRRKKKGRDGEADVVPSLARTKTEGDVLWSSERKRRKPKSRRTRSDQDEHHQGRASINGVLSDSHNGDTASESGTDHSDADASDGEYDYDDEEEDEGELDLARILVPPKRQNSIKSLRKHLVSTRPARPASRGGSSPVPPVPPLPPSLTTTTKDGSQSGTGATAPGGRLTPNMVYRKPFRSTSLQSSEWEDQHHGDDGHEFERWGKDKGSEDDDEHELLRNRVSVVGGGF</sequence>
<feature type="compositionally biased region" description="Basic and acidic residues" evidence="1">
    <location>
        <begin position="939"/>
        <end position="958"/>
    </location>
</feature>
<feature type="compositionally biased region" description="Basic residues" evidence="1">
    <location>
        <begin position="782"/>
        <end position="791"/>
    </location>
</feature>
<feature type="compositionally biased region" description="Polar residues" evidence="1">
    <location>
        <begin position="266"/>
        <end position="276"/>
    </location>
</feature>
<feature type="region of interest" description="Disordered" evidence="1">
    <location>
        <begin position="520"/>
        <end position="559"/>
    </location>
</feature>
<feature type="compositionally biased region" description="Polar residues" evidence="1">
    <location>
        <begin position="1"/>
        <end position="11"/>
    </location>
</feature>
<protein>
    <submittedName>
        <fullName evidence="2">Uncharacterized protein</fullName>
    </submittedName>
</protein>
<organism evidence="2 3">
    <name type="scientific">Gymnopilus dilepis</name>
    <dbReference type="NCBI Taxonomy" id="231916"/>
    <lineage>
        <taxon>Eukaryota</taxon>
        <taxon>Fungi</taxon>
        <taxon>Dikarya</taxon>
        <taxon>Basidiomycota</taxon>
        <taxon>Agaricomycotina</taxon>
        <taxon>Agaricomycetes</taxon>
        <taxon>Agaricomycetidae</taxon>
        <taxon>Agaricales</taxon>
        <taxon>Agaricineae</taxon>
        <taxon>Hymenogastraceae</taxon>
        <taxon>Gymnopilus</taxon>
    </lineage>
</organism>
<feature type="compositionally biased region" description="Basic and acidic residues" evidence="1">
    <location>
        <begin position="100"/>
        <end position="122"/>
    </location>
</feature>
<feature type="region of interest" description="Disordered" evidence="1">
    <location>
        <begin position="167"/>
        <end position="502"/>
    </location>
</feature>
<gene>
    <name evidence="2" type="ORF">CVT26_010643</name>
</gene>
<feature type="compositionally biased region" description="Acidic residues" evidence="1">
    <location>
        <begin position="830"/>
        <end position="848"/>
    </location>
</feature>
<evidence type="ECO:0000313" key="3">
    <source>
        <dbReference type="Proteomes" id="UP000284706"/>
    </source>
</evidence>
<feature type="compositionally biased region" description="Polar residues" evidence="1">
    <location>
        <begin position="332"/>
        <end position="347"/>
    </location>
</feature>
<feature type="compositionally biased region" description="Basic and acidic residues" evidence="1">
    <location>
        <begin position="792"/>
        <end position="801"/>
    </location>
</feature>
<feature type="compositionally biased region" description="Basic residues" evidence="1">
    <location>
        <begin position="612"/>
        <end position="621"/>
    </location>
</feature>
<feature type="compositionally biased region" description="Low complexity" evidence="1">
    <location>
        <begin position="739"/>
        <end position="748"/>
    </location>
</feature>
<dbReference type="InParanoid" id="A0A409VI72"/>
<dbReference type="AlphaFoldDB" id="A0A409VI72"/>
<feature type="compositionally biased region" description="Polar residues" evidence="1">
    <location>
        <begin position="654"/>
        <end position="668"/>
    </location>
</feature>
<feature type="compositionally biased region" description="Low complexity" evidence="1">
    <location>
        <begin position="232"/>
        <end position="244"/>
    </location>
</feature>
<keyword evidence="3" id="KW-1185">Reference proteome</keyword>